<proteinExistence type="predicted"/>
<dbReference type="InterPro" id="IPR049809">
    <property type="entry name" value="YehF/YfeS-like_WGR"/>
</dbReference>
<dbReference type="CDD" id="cd07996">
    <property type="entry name" value="WGR_MMR_like"/>
    <property type="match status" value="1"/>
</dbReference>
<dbReference type="Gene3D" id="2.20.140.10">
    <property type="entry name" value="WGR domain"/>
    <property type="match status" value="1"/>
</dbReference>
<evidence type="ECO:0000313" key="2">
    <source>
        <dbReference type="EMBL" id="MBB4653298.1"/>
    </source>
</evidence>
<dbReference type="PROSITE" id="PS51977">
    <property type="entry name" value="WGR"/>
    <property type="match status" value="1"/>
</dbReference>
<dbReference type="RefSeq" id="WP_183264643.1">
    <property type="nucleotide sequence ID" value="NZ_BAAAVZ010000017.1"/>
</dbReference>
<evidence type="ECO:0000259" key="1">
    <source>
        <dbReference type="PROSITE" id="PS51977"/>
    </source>
</evidence>
<dbReference type="InterPro" id="IPR036930">
    <property type="entry name" value="WGR_dom_sf"/>
</dbReference>
<keyword evidence="2" id="KW-0238">DNA-binding</keyword>
<dbReference type="GO" id="GO:0003677">
    <property type="term" value="F:DNA binding"/>
    <property type="evidence" value="ECO:0007669"/>
    <property type="project" value="UniProtKB-KW"/>
</dbReference>
<name>A0ABR6L914_9HYPH</name>
<dbReference type="InterPro" id="IPR008893">
    <property type="entry name" value="WGR_domain"/>
</dbReference>
<gene>
    <name evidence="2" type="ORF">GGQ99_005088</name>
</gene>
<feature type="domain" description="WGR" evidence="1">
    <location>
        <begin position="1"/>
        <end position="80"/>
    </location>
</feature>
<accession>A0ABR6L914</accession>
<keyword evidence="3" id="KW-1185">Reference proteome</keyword>
<sequence length="80" mass="9204">MPDMPSTSLVLYRRDPERNMARFYAMTIEPTLFGDVSLVRHWGRIGTRGRQKVDLFAESTAAEAALVALRNTKLRRGYHH</sequence>
<dbReference type="SMART" id="SM00773">
    <property type="entry name" value="WGR"/>
    <property type="match status" value="1"/>
</dbReference>
<dbReference type="Pfam" id="PF05406">
    <property type="entry name" value="WGR"/>
    <property type="match status" value="1"/>
</dbReference>
<dbReference type="SUPFAM" id="SSF142921">
    <property type="entry name" value="WGR domain-like"/>
    <property type="match status" value="1"/>
</dbReference>
<evidence type="ECO:0000313" key="3">
    <source>
        <dbReference type="Proteomes" id="UP000539538"/>
    </source>
</evidence>
<reference evidence="2 3" key="1">
    <citation type="submission" date="2020-08" db="EMBL/GenBank/DDBJ databases">
        <title>Genomic Encyclopedia of Type Strains, Phase IV (KMG-IV): sequencing the most valuable type-strain genomes for metagenomic binning, comparative biology and taxonomic classification.</title>
        <authorList>
            <person name="Goeker M."/>
        </authorList>
    </citation>
    <scope>NUCLEOTIDE SEQUENCE [LARGE SCALE GENOMIC DNA]</scope>
    <source>
        <strain evidence="2 3">DSM 7050</strain>
    </source>
</reference>
<protein>
    <submittedName>
        <fullName evidence="2">DNA-binding WGR domain protein</fullName>
    </submittedName>
</protein>
<dbReference type="EMBL" id="JACHOT010000012">
    <property type="protein sequence ID" value="MBB4653298.1"/>
    <property type="molecule type" value="Genomic_DNA"/>
</dbReference>
<comment type="caution">
    <text evidence="2">The sequence shown here is derived from an EMBL/GenBank/DDBJ whole genome shotgun (WGS) entry which is preliminary data.</text>
</comment>
<organism evidence="2 3">
    <name type="scientific">Aminobacter niigataensis</name>
    <dbReference type="NCBI Taxonomy" id="83265"/>
    <lineage>
        <taxon>Bacteria</taxon>
        <taxon>Pseudomonadati</taxon>
        <taxon>Pseudomonadota</taxon>
        <taxon>Alphaproteobacteria</taxon>
        <taxon>Hyphomicrobiales</taxon>
        <taxon>Phyllobacteriaceae</taxon>
        <taxon>Aminobacter</taxon>
    </lineage>
</organism>
<dbReference type="Proteomes" id="UP000539538">
    <property type="component" value="Unassembled WGS sequence"/>
</dbReference>